<dbReference type="PANTHER" id="PTHR43861:SF1">
    <property type="entry name" value="TRANS-ACONITATE 2-METHYLTRANSFERASE"/>
    <property type="match status" value="1"/>
</dbReference>
<dbReference type="Pfam" id="PF13649">
    <property type="entry name" value="Methyltransf_25"/>
    <property type="match status" value="1"/>
</dbReference>
<dbReference type="SUPFAM" id="SSF53335">
    <property type="entry name" value="S-adenosyl-L-methionine-dependent methyltransferases"/>
    <property type="match status" value="1"/>
</dbReference>
<protein>
    <submittedName>
        <fullName evidence="4">Methyltransferase domain-containing protein</fullName>
    </submittedName>
</protein>
<sequence>MDHILSAAEVFNKNAALYQQKYMNVEPYHASFDLFCQHIPQENAAILEIGCGPGNVTRYLRDRRPDFRILATDIAPNMLELARVNSPGATFEPMDARDISHISQQFNGIMCGFCLPYLNQEEAAKLIADAADRLLPGGVLYLSTMEDDYEKSGVVTSSAGDKVYMYYHPAAALTTDLENSGFEVIFTDRKQYPGFDGNMTTDLLLLARKK</sequence>
<dbReference type="InterPro" id="IPR029063">
    <property type="entry name" value="SAM-dependent_MTases_sf"/>
</dbReference>
<evidence type="ECO:0000256" key="2">
    <source>
        <dbReference type="ARBA" id="ARBA00022679"/>
    </source>
</evidence>
<dbReference type="GO" id="GO:0032259">
    <property type="term" value="P:methylation"/>
    <property type="evidence" value="ECO:0007669"/>
    <property type="project" value="UniProtKB-KW"/>
</dbReference>
<dbReference type="CDD" id="cd02440">
    <property type="entry name" value="AdoMet_MTases"/>
    <property type="match status" value="1"/>
</dbReference>
<dbReference type="InterPro" id="IPR041698">
    <property type="entry name" value="Methyltransf_25"/>
</dbReference>
<dbReference type="EMBL" id="FOJG01000002">
    <property type="protein sequence ID" value="SEW53059.1"/>
    <property type="molecule type" value="Genomic_DNA"/>
</dbReference>
<dbReference type="GO" id="GO:0008168">
    <property type="term" value="F:methyltransferase activity"/>
    <property type="evidence" value="ECO:0007669"/>
    <property type="project" value="UniProtKB-KW"/>
</dbReference>
<organism evidence="4 5">
    <name type="scientific">Chitinophaga arvensicola</name>
    <dbReference type="NCBI Taxonomy" id="29529"/>
    <lineage>
        <taxon>Bacteria</taxon>
        <taxon>Pseudomonadati</taxon>
        <taxon>Bacteroidota</taxon>
        <taxon>Chitinophagia</taxon>
        <taxon>Chitinophagales</taxon>
        <taxon>Chitinophagaceae</taxon>
        <taxon>Chitinophaga</taxon>
    </lineage>
</organism>
<reference evidence="5" key="1">
    <citation type="submission" date="2016-10" db="EMBL/GenBank/DDBJ databases">
        <authorList>
            <person name="Varghese N."/>
            <person name="Submissions S."/>
        </authorList>
    </citation>
    <scope>NUCLEOTIDE SEQUENCE [LARGE SCALE GENOMIC DNA]</scope>
    <source>
        <strain evidence="5">DSM 3695</strain>
    </source>
</reference>
<accession>A0A1I0SA18</accession>
<evidence type="ECO:0000313" key="4">
    <source>
        <dbReference type="EMBL" id="SEW53059.1"/>
    </source>
</evidence>
<keyword evidence="5" id="KW-1185">Reference proteome</keyword>
<proteinExistence type="predicted"/>
<gene>
    <name evidence="4" type="ORF">SAMN04488122_5320</name>
</gene>
<dbReference type="AlphaFoldDB" id="A0A1I0SA18"/>
<name>A0A1I0SA18_9BACT</name>
<dbReference type="PANTHER" id="PTHR43861">
    <property type="entry name" value="TRANS-ACONITATE 2-METHYLTRANSFERASE-RELATED"/>
    <property type="match status" value="1"/>
</dbReference>
<dbReference type="Gene3D" id="3.40.50.150">
    <property type="entry name" value="Vaccinia Virus protein VP39"/>
    <property type="match status" value="1"/>
</dbReference>
<dbReference type="OrthoDB" id="9789123at2"/>
<dbReference type="STRING" id="29529.SAMN04488122_5320"/>
<evidence type="ECO:0000256" key="1">
    <source>
        <dbReference type="ARBA" id="ARBA00022603"/>
    </source>
</evidence>
<keyword evidence="2 4" id="KW-0808">Transferase</keyword>
<feature type="domain" description="Methyltransferase" evidence="3">
    <location>
        <begin position="46"/>
        <end position="138"/>
    </location>
</feature>
<evidence type="ECO:0000259" key="3">
    <source>
        <dbReference type="Pfam" id="PF13649"/>
    </source>
</evidence>
<evidence type="ECO:0000313" key="5">
    <source>
        <dbReference type="Proteomes" id="UP000199310"/>
    </source>
</evidence>
<keyword evidence="1 4" id="KW-0489">Methyltransferase</keyword>
<dbReference type="RefSeq" id="WP_089904281.1">
    <property type="nucleotide sequence ID" value="NZ_FOJG01000002.1"/>
</dbReference>
<dbReference type="Proteomes" id="UP000199310">
    <property type="component" value="Unassembled WGS sequence"/>
</dbReference>